<keyword evidence="1" id="KW-0996">Nickel insertion</keyword>
<name>J4I808_9APHY</name>
<dbReference type="AlphaFoldDB" id="J4I808"/>
<evidence type="ECO:0000256" key="2">
    <source>
        <dbReference type="ARBA" id="ARBA00023186"/>
    </source>
</evidence>
<dbReference type="STRING" id="599839.J4I808"/>
<keyword evidence="5" id="KW-1185">Reference proteome</keyword>
<dbReference type="EMBL" id="HE796891">
    <property type="protein sequence ID" value="CCL98586.1"/>
    <property type="molecule type" value="Genomic_DNA"/>
</dbReference>
<protein>
    <submittedName>
        <fullName evidence="4">Uncharacterized protein</fullName>
    </submittedName>
</protein>
<proteinExistence type="inferred from homology"/>
<dbReference type="FunCoup" id="J4I808">
    <property type="interactions" value="13"/>
</dbReference>
<dbReference type="HOGENOM" id="CLU_049215_0_1_1"/>
<dbReference type="OrthoDB" id="2550922at2759"/>
<dbReference type="InParanoid" id="J4I808"/>
<dbReference type="GeneID" id="24093497"/>
<dbReference type="PANTHER" id="PTHR33620:SF1">
    <property type="entry name" value="UREASE ACCESSORY PROTEIN F"/>
    <property type="match status" value="1"/>
</dbReference>
<evidence type="ECO:0000256" key="1">
    <source>
        <dbReference type="ARBA" id="ARBA00022988"/>
    </source>
</evidence>
<dbReference type="InterPro" id="IPR002639">
    <property type="entry name" value="UreF"/>
</dbReference>
<reference evidence="4 5" key="1">
    <citation type="journal article" date="2012" name="Appl. Environ. Microbiol.">
        <title>Short-read sequencing for genomic analysis of the brown rot fungus Fibroporia radiculosa.</title>
        <authorList>
            <person name="Tang J.D."/>
            <person name="Perkins A.D."/>
            <person name="Sonstegard T.S."/>
            <person name="Schroeder S.G."/>
            <person name="Burgess S.C."/>
            <person name="Diehl S.V."/>
        </authorList>
    </citation>
    <scope>NUCLEOTIDE SEQUENCE [LARGE SCALE GENOMIC DNA]</scope>
    <source>
        <strain evidence="4 5">TFFH 294</strain>
    </source>
</reference>
<dbReference type="Gene3D" id="1.10.4190.10">
    <property type="entry name" value="Urease accessory protein UreF"/>
    <property type="match status" value="1"/>
</dbReference>
<organism evidence="4 5">
    <name type="scientific">Fibroporia radiculosa</name>
    <dbReference type="NCBI Taxonomy" id="599839"/>
    <lineage>
        <taxon>Eukaryota</taxon>
        <taxon>Fungi</taxon>
        <taxon>Dikarya</taxon>
        <taxon>Basidiomycota</taxon>
        <taxon>Agaricomycotina</taxon>
        <taxon>Agaricomycetes</taxon>
        <taxon>Polyporales</taxon>
        <taxon>Fibroporiaceae</taxon>
        <taxon>Fibroporia</taxon>
    </lineage>
</organism>
<accession>J4I808</accession>
<dbReference type="Pfam" id="PF01730">
    <property type="entry name" value="UreF"/>
    <property type="match status" value="1"/>
</dbReference>
<evidence type="ECO:0000313" key="5">
    <source>
        <dbReference type="Proteomes" id="UP000006352"/>
    </source>
</evidence>
<dbReference type="PANTHER" id="PTHR33620">
    <property type="entry name" value="UREASE ACCESSORY PROTEIN F"/>
    <property type="match status" value="1"/>
</dbReference>
<evidence type="ECO:0000313" key="4">
    <source>
        <dbReference type="EMBL" id="CCL98586.1"/>
    </source>
</evidence>
<comment type="similarity">
    <text evidence="3">Belongs to the UreF family.</text>
</comment>
<dbReference type="GO" id="GO:0016151">
    <property type="term" value="F:nickel cation binding"/>
    <property type="evidence" value="ECO:0007669"/>
    <property type="project" value="InterPro"/>
</dbReference>
<keyword evidence="2" id="KW-0143">Chaperone</keyword>
<gene>
    <name evidence="4" type="ORF">FIBRA_00587</name>
</gene>
<dbReference type="RefSeq" id="XP_012177869.1">
    <property type="nucleotide sequence ID" value="XM_012322479.1"/>
</dbReference>
<evidence type="ECO:0000256" key="3">
    <source>
        <dbReference type="ARBA" id="ARBA00046339"/>
    </source>
</evidence>
<dbReference type="InterPro" id="IPR038277">
    <property type="entry name" value="UreF_sf"/>
</dbReference>
<dbReference type="Proteomes" id="UP000006352">
    <property type="component" value="Unassembled WGS sequence"/>
</dbReference>
<sequence>MDDEEAYILLLLSDSNLPTGAFVASAGLESYVAHGFFQRIPSTSTGMQSEVDPSIDFLRNSLATYAHSALPFVSDTHEIVDAFLALPSDDFSADTSADTLNHIKALDDLYEAMTLNHVTRRASKSQGVALLTLYAKGFSKPPHFQVDLSTSSGLQTQRTDRAAKLVEKLKLDVRREKSHGHLPICWAVLTSCLGLSLGAIRSLLSPVIPIMLSLSFL</sequence>